<dbReference type="PANTHER" id="PTHR13847">
    <property type="entry name" value="SARCOSINE DEHYDROGENASE-RELATED"/>
    <property type="match status" value="1"/>
</dbReference>
<feature type="domain" description="FAD dependent oxidoreductase" evidence="2">
    <location>
        <begin position="24"/>
        <end position="482"/>
    </location>
</feature>
<dbReference type="AlphaFoldDB" id="A0A2R5GR91"/>
<dbReference type="InterPro" id="IPR036188">
    <property type="entry name" value="FAD/NAD-bd_sf"/>
</dbReference>
<comment type="caution">
    <text evidence="3">The sequence shown here is derived from an EMBL/GenBank/DDBJ whole genome shotgun (WGS) entry which is preliminary data.</text>
</comment>
<dbReference type="SUPFAM" id="SSF51971">
    <property type="entry name" value="Nucleotide-binding domain"/>
    <property type="match status" value="1"/>
</dbReference>
<organism evidence="3 4">
    <name type="scientific">Hondaea fermentalgiana</name>
    <dbReference type="NCBI Taxonomy" id="2315210"/>
    <lineage>
        <taxon>Eukaryota</taxon>
        <taxon>Sar</taxon>
        <taxon>Stramenopiles</taxon>
        <taxon>Bigyra</taxon>
        <taxon>Labyrinthulomycetes</taxon>
        <taxon>Thraustochytrida</taxon>
        <taxon>Thraustochytriidae</taxon>
        <taxon>Hondaea</taxon>
    </lineage>
</organism>
<dbReference type="Gene3D" id="3.30.9.10">
    <property type="entry name" value="D-Amino Acid Oxidase, subunit A, domain 2"/>
    <property type="match status" value="1"/>
</dbReference>
<gene>
    <name evidence="3" type="ORF">FCC1311_090542</name>
</gene>
<keyword evidence="4" id="KW-1185">Reference proteome</keyword>
<dbReference type="InterPro" id="IPR006076">
    <property type="entry name" value="FAD-dep_OxRdtase"/>
</dbReference>
<name>A0A2R5GR91_9STRA</name>
<evidence type="ECO:0000313" key="4">
    <source>
        <dbReference type="Proteomes" id="UP000241890"/>
    </source>
</evidence>
<protein>
    <recommendedName>
        <fullName evidence="2">FAD dependent oxidoreductase domain-containing protein</fullName>
    </recommendedName>
</protein>
<reference evidence="3 4" key="1">
    <citation type="submission" date="2017-12" db="EMBL/GenBank/DDBJ databases">
        <title>Sequencing, de novo assembly and annotation of complete genome of a new Thraustochytrid species, strain FCC1311.</title>
        <authorList>
            <person name="Sedici K."/>
            <person name="Godart F."/>
            <person name="Aiese Cigliano R."/>
            <person name="Sanseverino W."/>
            <person name="Barakat M."/>
            <person name="Ortet P."/>
            <person name="Marechal E."/>
            <person name="Cagnac O."/>
            <person name="Amato A."/>
        </authorList>
    </citation>
    <scope>NUCLEOTIDE SEQUENCE [LARGE SCALE GENOMIC DNA]</scope>
</reference>
<evidence type="ECO:0000256" key="1">
    <source>
        <dbReference type="SAM" id="MobiDB-lite"/>
    </source>
</evidence>
<evidence type="ECO:0000313" key="3">
    <source>
        <dbReference type="EMBL" id="GBG32829.1"/>
    </source>
</evidence>
<dbReference type="OrthoDB" id="498204at2759"/>
<dbReference type="InParanoid" id="A0A2R5GR91"/>
<proteinExistence type="predicted"/>
<accession>A0A2R5GR91</accession>
<feature type="region of interest" description="Disordered" evidence="1">
    <location>
        <begin position="99"/>
        <end position="122"/>
    </location>
</feature>
<evidence type="ECO:0000259" key="2">
    <source>
        <dbReference type="Pfam" id="PF01266"/>
    </source>
</evidence>
<sequence>MKAAAVDPARRAELTATAPRTREVVVVGAGIVGVCTAHALREAGLRVTVVEARQEVALETSFANAGRFCPTLLSTYPLSNPSTLKSLVSIKNLKTLVAPSRKGGDEQSQGPGSTSNPDAVALKSTGALPSTTELSLDVIRWGAHFVRGCTQKQTEAKNAIFRRLSHLCQDSTSALIAQFPNRAASVDLRFDNVWVYGSQEALEQGVQRAQKASGAGFKHWNQLSCQACISTFPFLESYFDKMIAQGMEPGCVAVLDDYTANAHKFTAEVRSLCERGPLPVRFHFGQRIRSVSETSAGSRRLRVVLTSSGDAGGVTTSTLEADHVVLCCGPSTNAVQRELGMTALPMVGLRGASIDLHGVEYGPRAGIADYVSGDLGFQLTPLEDGTVRLAGFADLIGDGSTPVTEAQCERYGTALKTRARLLFPHMTWTEESTPWSGVRPMTPDSLPYTGRAPGPLPNIWVNAGHGPVGWTMAAGTARILAHQLATADGLSYAGESDFLRYGLEREAPAFSPSRFLVFGH</sequence>
<dbReference type="Pfam" id="PF01266">
    <property type="entry name" value="DAO"/>
    <property type="match status" value="1"/>
</dbReference>
<dbReference type="Proteomes" id="UP000241890">
    <property type="component" value="Unassembled WGS sequence"/>
</dbReference>
<feature type="compositionally biased region" description="Polar residues" evidence="1">
    <location>
        <begin position="106"/>
        <end position="117"/>
    </location>
</feature>
<dbReference type="GO" id="GO:0005737">
    <property type="term" value="C:cytoplasm"/>
    <property type="evidence" value="ECO:0007669"/>
    <property type="project" value="TreeGrafter"/>
</dbReference>
<dbReference type="EMBL" id="BEYU01000132">
    <property type="protein sequence ID" value="GBG32829.1"/>
    <property type="molecule type" value="Genomic_DNA"/>
</dbReference>
<dbReference type="Gene3D" id="3.50.50.60">
    <property type="entry name" value="FAD/NAD(P)-binding domain"/>
    <property type="match status" value="2"/>
</dbReference>